<dbReference type="Gene3D" id="1.10.260.50">
    <property type="match status" value="1"/>
</dbReference>
<proteinExistence type="inferred from homology"/>
<dbReference type="SUPFAM" id="SSF53383">
    <property type="entry name" value="PLP-dependent transferases"/>
    <property type="match status" value="1"/>
</dbReference>
<evidence type="ECO:0000313" key="12">
    <source>
        <dbReference type="EMBL" id="MBH0113585.1"/>
    </source>
</evidence>
<dbReference type="EMBL" id="JADZGI010000001">
    <property type="protein sequence ID" value="MBH0113585.1"/>
    <property type="molecule type" value="Genomic_DNA"/>
</dbReference>
<reference evidence="12" key="1">
    <citation type="submission" date="2020-11" db="EMBL/GenBank/DDBJ databases">
        <title>Novosphingobium aureum sp. nov., a marine bacterium isolated from sediment of a salt flat.</title>
        <authorList>
            <person name="Yoo Y."/>
            <person name="Kim J.-J."/>
        </authorList>
    </citation>
    <scope>NUCLEOTIDE SEQUENCE</scope>
    <source>
        <strain evidence="12">YJ-S2-02</strain>
    </source>
</reference>
<dbReference type="InterPro" id="IPR015421">
    <property type="entry name" value="PyrdxlP-dep_Trfase_major"/>
</dbReference>
<dbReference type="Pfam" id="PF00266">
    <property type="entry name" value="Aminotran_5"/>
    <property type="match status" value="1"/>
</dbReference>
<evidence type="ECO:0000256" key="10">
    <source>
        <dbReference type="ARBA" id="ARBA00050776"/>
    </source>
</evidence>
<evidence type="ECO:0000256" key="9">
    <source>
        <dbReference type="ARBA" id="ARBA00023014"/>
    </source>
</evidence>
<keyword evidence="5" id="KW-0808">Transferase</keyword>
<evidence type="ECO:0000256" key="6">
    <source>
        <dbReference type="ARBA" id="ARBA00022723"/>
    </source>
</evidence>
<keyword evidence="7" id="KW-0663">Pyridoxal phosphate</keyword>
<keyword evidence="6" id="KW-0479">Metal-binding</keyword>
<dbReference type="GO" id="GO:0046872">
    <property type="term" value="F:metal ion binding"/>
    <property type="evidence" value="ECO:0007669"/>
    <property type="project" value="UniProtKB-KW"/>
</dbReference>
<dbReference type="PANTHER" id="PTHR11601:SF34">
    <property type="entry name" value="CYSTEINE DESULFURASE"/>
    <property type="match status" value="1"/>
</dbReference>
<sequence>MVRYIETLVLKTILSTKTESQISSPNQHADIYLDHAATTPLLPEAREAWLEGAALWANPSSPHKAGRAARAALEGARERIAKVLGWQGEIVFTSGASEALALALRATKAPLLATSPVEHEALLRHAAGAARLGVDANGRVSPEVDANGRVSPESAALAGLVAVQQINSETGVIQLLAQIAEAVHAAGGLLLADCAQGAGKIALPPADIVALAAHKFGGPIGVGALLVRDWALLLPEGGQERGYRGGTENLPGVLAMAAALEAGSDWIEHARGLRARLEQGILAAGGEIVAQDAERIATIGAYRMPGKPSAVQLIRFDGLGIAVSAGSACSSGSLRNSHVLDAMGYPHPQEVIRVSIGRETTALEIDTFIAAWREIAGVGGKP</sequence>
<keyword evidence="8" id="KW-0408">Iron</keyword>
<dbReference type="InterPro" id="IPR015422">
    <property type="entry name" value="PyrdxlP-dep_Trfase_small"/>
</dbReference>
<dbReference type="InterPro" id="IPR015424">
    <property type="entry name" value="PyrdxlP-dep_Trfase"/>
</dbReference>
<comment type="cofactor">
    <cofactor evidence="1">
        <name>pyridoxal 5'-phosphate</name>
        <dbReference type="ChEBI" id="CHEBI:597326"/>
    </cofactor>
</comment>
<evidence type="ECO:0000256" key="7">
    <source>
        <dbReference type="ARBA" id="ARBA00022898"/>
    </source>
</evidence>
<dbReference type="GO" id="GO:0051536">
    <property type="term" value="F:iron-sulfur cluster binding"/>
    <property type="evidence" value="ECO:0007669"/>
    <property type="project" value="UniProtKB-KW"/>
</dbReference>
<dbReference type="GO" id="GO:0008483">
    <property type="term" value="F:transaminase activity"/>
    <property type="evidence" value="ECO:0007669"/>
    <property type="project" value="UniProtKB-KW"/>
</dbReference>
<keyword evidence="12" id="KW-0032">Aminotransferase</keyword>
<evidence type="ECO:0000256" key="2">
    <source>
        <dbReference type="ARBA" id="ARBA00003120"/>
    </source>
</evidence>
<comment type="function">
    <text evidence="2">Catalyzes the removal of elemental sulfur atoms from cysteine to produce alanine. Seems to participate in the biosynthesis of the nitrogenase metalloclusters by providing the inorganic sulfur required for the Fe-S core formation.</text>
</comment>
<evidence type="ECO:0000256" key="5">
    <source>
        <dbReference type="ARBA" id="ARBA00022679"/>
    </source>
</evidence>
<evidence type="ECO:0000256" key="4">
    <source>
        <dbReference type="ARBA" id="ARBA00013558"/>
    </source>
</evidence>
<dbReference type="Gene3D" id="3.40.640.10">
    <property type="entry name" value="Type I PLP-dependent aspartate aminotransferase-like (Major domain)"/>
    <property type="match status" value="1"/>
</dbReference>
<accession>A0A931HCN2</accession>
<dbReference type="InterPro" id="IPR016454">
    <property type="entry name" value="Cysteine_dSase"/>
</dbReference>
<name>A0A931HCN2_9SPHN</name>
<evidence type="ECO:0000256" key="8">
    <source>
        <dbReference type="ARBA" id="ARBA00023004"/>
    </source>
</evidence>
<keyword evidence="9" id="KW-0411">Iron-sulfur</keyword>
<dbReference type="PANTHER" id="PTHR11601">
    <property type="entry name" value="CYSTEINE DESULFURYLASE FAMILY MEMBER"/>
    <property type="match status" value="1"/>
</dbReference>
<dbReference type="Gene3D" id="3.90.1150.10">
    <property type="entry name" value="Aspartate Aminotransferase, domain 1"/>
    <property type="match status" value="1"/>
</dbReference>
<keyword evidence="13" id="KW-1185">Reference proteome</keyword>
<dbReference type="AlphaFoldDB" id="A0A931HCN2"/>
<dbReference type="Proteomes" id="UP000617634">
    <property type="component" value="Unassembled WGS sequence"/>
</dbReference>
<evidence type="ECO:0000259" key="11">
    <source>
        <dbReference type="Pfam" id="PF00266"/>
    </source>
</evidence>
<comment type="similarity">
    <text evidence="3">Belongs to the class-V pyridoxal-phosphate-dependent aminotransferase family. NifS/IscS subfamily.</text>
</comment>
<evidence type="ECO:0000256" key="3">
    <source>
        <dbReference type="ARBA" id="ARBA00006490"/>
    </source>
</evidence>
<comment type="caution">
    <text evidence="12">The sequence shown here is derived from an EMBL/GenBank/DDBJ whole genome shotgun (WGS) entry which is preliminary data.</text>
</comment>
<protein>
    <recommendedName>
        <fullName evidence="4">Cysteine desulfurase</fullName>
    </recommendedName>
</protein>
<dbReference type="PIRSF" id="PIRSF005572">
    <property type="entry name" value="NifS"/>
    <property type="match status" value="1"/>
</dbReference>
<gene>
    <name evidence="12" type="ORF">I5E68_11550</name>
</gene>
<evidence type="ECO:0000313" key="13">
    <source>
        <dbReference type="Proteomes" id="UP000617634"/>
    </source>
</evidence>
<dbReference type="GO" id="GO:0031071">
    <property type="term" value="F:cysteine desulfurase activity"/>
    <property type="evidence" value="ECO:0007669"/>
    <property type="project" value="UniProtKB-EC"/>
</dbReference>
<organism evidence="12 13">
    <name type="scientific">Novosphingobium aureum</name>
    <dbReference type="NCBI Taxonomy" id="2792964"/>
    <lineage>
        <taxon>Bacteria</taxon>
        <taxon>Pseudomonadati</taxon>
        <taxon>Pseudomonadota</taxon>
        <taxon>Alphaproteobacteria</taxon>
        <taxon>Sphingomonadales</taxon>
        <taxon>Sphingomonadaceae</taxon>
        <taxon>Novosphingobium</taxon>
    </lineage>
</organism>
<comment type="catalytic activity">
    <reaction evidence="10">
        <text>(sulfur carrier)-H + L-cysteine = (sulfur carrier)-SH + L-alanine</text>
        <dbReference type="Rhea" id="RHEA:43892"/>
        <dbReference type="Rhea" id="RHEA-COMP:14737"/>
        <dbReference type="Rhea" id="RHEA-COMP:14739"/>
        <dbReference type="ChEBI" id="CHEBI:29917"/>
        <dbReference type="ChEBI" id="CHEBI:35235"/>
        <dbReference type="ChEBI" id="CHEBI:57972"/>
        <dbReference type="ChEBI" id="CHEBI:64428"/>
        <dbReference type="EC" id="2.8.1.7"/>
    </reaction>
</comment>
<feature type="domain" description="Aminotransferase class V" evidence="11">
    <location>
        <begin position="31"/>
        <end position="368"/>
    </location>
</feature>
<dbReference type="InterPro" id="IPR000192">
    <property type="entry name" value="Aminotrans_V_dom"/>
</dbReference>
<evidence type="ECO:0000256" key="1">
    <source>
        <dbReference type="ARBA" id="ARBA00001933"/>
    </source>
</evidence>